<organism evidence="1 2">
    <name type="scientific">Puccinia graminis f. sp. tritici</name>
    <dbReference type="NCBI Taxonomy" id="56615"/>
    <lineage>
        <taxon>Eukaryota</taxon>
        <taxon>Fungi</taxon>
        <taxon>Dikarya</taxon>
        <taxon>Basidiomycota</taxon>
        <taxon>Pucciniomycotina</taxon>
        <taxon>Pucciniomycetes</taxon>
        <taxon>Pucciniales</taxon>
        <taxon>Pucciniaceae</taxon>
        <taxon>Puccinia</taxon>
    </lineage>
</organism>
<comment type="caution">
    <text evidence="1">The sequence shown here is derived from an EMBL/GenBank/DDBJ whole genome shotgun (WGS) entry which is preliminary data.</text>
</comment>
<dbReference type="Proteomes" id="UP000325313">
    <property type="component" value="Unassembled WGS sequence"/>
</dbReference>
<name>A0A5B0RC12_PUCGR</name>
<reference evidence="1 2" key="1">
    <citation type="submission" date="2019-05" db="EMBL/GenBank/DDBJ databases">
        <title>Emergence of the Ug99 lineage of the wheat stem rust pathogen through somatic hybridization.</title>
        <authorList>
            <person name="Li F."/>
            <person name="Upadhyaya N.M."/>
            <person name="Sperschneider J."/>
            <person name="Matny O."/>
            <person name="Nguyen-Phuc H."/>
            <person name="Mago R."/>
            <person name="Raley C."/>
            <person name="Miller M.E."/>
            <person name="Silverstein K.A.T."/>
            <person name="Henningsen E."/>
            <person name="Hirsch C.D."/>
            <person name="Visser B."/>
            <person name="Pretorius Z.A."/>
            <person name="Steffenson B.J."/>
            <person name="Schwessinger B."/>
            <person name="Dodds P.N."/>
            <person name="Figueroa M."/>
        </authorList>
    </citation>
    <scope>NUCLEOTIDE SEQUENCE [LARGE SCALE GENOMIC DNA]</scope>
    <source>
        <strain evidence="1 2">Ug99</strain>
    </source>
</reference>
<accession>A0A5B0RC12</accession>
<dbReference type="EMBL" id="VDEP01000210">
    <property type="protein sequence ID" value="KAA1123276.1"/>
    <property type="molecule type" value="Genomic_DNA"/>
</dbReference>
<gene>
    <name evidence="1" type="ORF">PGTUg99_018660</name>
</gene>
<protein>
    <submittedName>
        <fullName evidence="1">Uncharacterized protein</fullName>
    </submittedName>
</protein>
<evidence type="ECO:0000313" key="1">
    <source>
        <dbReference type="EMBL" id="KAA1123276.1"/>
    </source>
</evidence>
<proteinExistence type="predicted"/>
<dbReference type="AlphaFoldDB" id="A0A5B0RC12"/>
<sequence>MIDTQPFAVNNISLESHESLLMTVGTRAPGFNSLFPRRFLGSGGTEDYRLAAE</sequence>
<evidence type="ECO:0000313" key="2">
    <source>
        <dbReference type="Proteomes" id="UP000325313"/>
    </source>
</evidence>